<sequence length="167" mass="19055">MDDLLNAHRAELQHFGTPPRFDMHMFPLLGEFTPTSGLLIRAVTDQQRATAEQIGMQFRRELGFDSAPFDPHDPDSEAALIMSKKFSATFPIIAGVAGLESENDGWVLKWVWLHPYERGTSLFDDAWNELEQRYGLFFVEGPYSPAMGAFFRRRGIAESRFDPDQLE</sequence>
<dbReference type="EMBL" id="BOMN01000155">
    <property type="protein sequence ID" value="GIE26859.1"/>
    <property type="molecule type" value="Genomic_DNA"/>
</dbReference>
<organism evidence="1 2">
    <name type="scientific">Winogradskya humida</name>
    <dbReference type="NCBI Taxonomy" id="113566"/>
    <lineage>
        <taxon>Bacteria</taxon>
        <taxon>Bacillati</taxon>
        <taxon>Actinomycetota</taxon>
        <taxon>Actinomycetes</taxon>
        <taxon>Micromonosporales</taxon>
        <taxon>Micromonosporaceae</taxon>
        <taxon>Winogradskya</taxon>
    </lineage>
</organism>
<name>A0ABQ4A827_9ACTN</name>
<evidence type="ECO:0000313" key="2">
    <source>
        <dbReference type="Proteomes" id="UP000603200"/>
    </source>
</evidence>
<accession>A0ABQ4A827</accession>
<dbReference type="RefSeq" id="WP_203843748.1">
    <property type="nucleotide sequence ID" value="NZ_BAAATV010000047.1"/>
</dbReference>
<keyword evidence="2" id="KW-1185">Reference proteome</keyword>
<dbReference type="Proteomes" id="UP000603200">
    <property type="component" value="Unassembled WGS sequence"/>
</dbReference>
<reference evidence="1 2" key="1">
    <citation type="submission" date="2021-01" db="EMBL/GenBank/DDBJ databases">
        <title>Whole genome shotgun sequence of Actinoplanes humidus NBRC 14915.</title>
        <authorList>
            <person name="Komaki H."/>
            <person name="Tamura T."/>
        </authorList>
    </citation>
    <scope>NUCLEOTIDE SEQUENCE [LARGE SCALE GENOMIC DNA]</scope>
    <source>
        <strain evidence="1 2">NBRC 14915</strain>
    </source>
</reference>
<proteinExistence type="predicted"/>
<evidence type="ECO:0000313" key="1">
    <source>
        <dbReference type="EMBL" id="GIE26859.1"/>
    </source>
</evidence>
<gene>
    <name evidence="1" type="ORF">Ahu01nite_099610</name>
</gene>
<comment type="caution">
    <text evidence="1">The sequence shown here is derived from an EMBL/GenBank/DDBJ whole genome shotgun (WGS) entry which is preliminary data.</text>
</comment>
<protein>
    <recommendedName>
        <fullName evidence="3">GNAT family N-acetyltransferase</fullName>
    </recommendedName>
</protein>
<evidence type="ECO:0008006" key="3">
    <source>
        <dbReference type="Google" id="ProtNLM"/>
    </source>
</evidence>